<keyword evidence="10" id="KW-0902">Two-component regulatory system</keyword>
<dbReference type="SMART" id="SM00387">
    <property type="entry name" value="HATPase_c"/>
    <property type="match status" value="1"/>
</dbReference>
<dbReference type="Pfam" id="PF01590">
    <property type="entry name" value="GAF"/>
    <property type="match status" value="1"/>
</dbReference>
<dbReference type="FunFam" id="1.10.287.130:FF:000038">
    <property type="entry name" value="Sensory transduction histidine kinase"/>
    <property type="match status" value="1"/>
</dbReference>
<dbReference type="OrthoDB" id="9810730at2"/>
<evidence type="ECO:0000256" key="1">
    <source>
        <dbReference type="ARBA" id="ARBA00000085"/>
    </source>
</evidence>
<evidence type="ECO:0000256" key="13">
    <source>
        <dbReference type="ARBA" id="ARBA00023306"/>
    </source>
</evidence>
<comment type="caution">
    <text evidence="21">The sequence shown here is derived from an EMBL/GenBank/DDBJ whole genome shotgun (WGS) entry which is preliminary data.</text>
</comment>
<dbReference type="Pfam" id="PF00512">
    <property type="entry name" value="HisKA"/>
    <property type="match status" value="1"/>
</dbReference>
<keyword evidence="7" id="KW-0547">Nucleotide-binding</keyword>
<gene>
    <name evidence="21" type="ORF">AWB67_05390</name>
</gene>
<dbReference type="SMART" id="SM00388">
    <property type="entry name" value="HisKA"/>
    <property type="match status" value="1"/>
</dbReference>
<dbReference type="PROSITE" id="PS50112">
    <property type="entry name" value="PAS"/>
    <property type="match status" value="3"/>
</dbReference>
<dbReference type="CDD" id="cd00130">
    <property type="entry name" value="PAS"/>
    <property type="match status" value="3"/>
</dbReference>
<dbReference type="InterPro" id="IPR000700">
    <property type="entry name" value="PAS-assoc_C"/>
</dbReference>
<keyword evidence="8 21" id="KW-0418">Kinase</keyword>
<keyword evidence="22" id="KW-1185">Reference proteome</keyword>
<dbReference type="SMART" id="SM00091">
    <property type="entry name" value="PAS"/>
    <property type="match status" value="3"/>
</dbReference>
<evidence type="ECO:0000313" key="21">
    <source>
        <dbReference type="EMBL" id="SAL79131.1"/>
    </source>
</evidence>
<evidence type="ECO:0000256" key="6">
    <source>
        <dbReference type="ARBA" id="ARBA00022729"/>
    </source>
</evidence>
<dbReference type="PROSITE" id="PS50109">
    <property type="entry name" value="HIS_KIN"/>
    <property type="match status" value="1"/>
</dbReference>
<dbReference type="Gene3D" id="3.30.565.10">
    <property type="entry name" value="Histidine kinase-like ATPase, C-terminal domain"/>
    <property type="match status" value="1"/>
</dbReference>
<evidence type="ECO:0000256" key="8">
    <source>
        <dbReference type="ARBA" id="ARBA00022777"/>
    </source>
</evidence>
<dbReference type="InterPro" id="IPR035965">
    <property type="entry name" value="PAS-like_dom_sf"/>
</dbReference>
<dbReference type="PROSITE" id="PS50110">
    <property type="entry name" value="RESPONSE_REGULATORY"/>
    <property type="match status" value="1"/>
</dbReference>
<dbReference type="InterPro" id="IPR036097">
    <property type="entry name" value="HisK_dim/P_sf"/>
</dbReference>
<dbReference type="EC" id="2.7.13.3" evidence="3"/>
<dbReference type="PROSITE" id="PS50113">
    <property type="entry name" value="PAC"/>
    <property type="match status" value="1"/>
</dbReference>
<keyword evidence="12" id="KW-0472">Membrane</keyword>
<name>A0A158KFC2_9BURK</name>
<dbReference type="InterPro" id="IPR004358">
    <property type="entry name" value="Sig_transdc_His_kin-like_C"/>
</dbReference>
<evidence type="ECO:0000259" key="19">
    <source>
        <dbReference type="PROSITE" id="PS50112"/>
    </source>
</evidence>
<feature type="domain" description="PAS" evidence="19">
    <location>
        <begin position="324"/>
        <end position="368"/>
    </location>
</feature>
<dbReference type="GO" id="GO:0005524">
    <property type="term" value="F:ATP binding"/>
    <property type="evidence" value="ECO:0007669"/>
    <property type="project" value="UniProtKB-KW"/>
</dbReference>
<dbReference type="SMART" id="SM00086">
    <property type="entry name" value="PAC"/>
    <property type="match status" value="3"/>
</dbReference>
<evidence type="ECO:0000256" key="5">
    <source>
        <dbReference type="ARBA" id="ARBA00022679"/>
    </source>
</evidence>
<keyword evidence="13" id="KW-0131">Cell cycle</keyword>
<dbReference type="InterPro" id="IPR000014">
    <property type="entry name" value="PAS"/>
</dbReference>
<evidence type="ECO:0000259" key="18">
    <source>
        <dbReference type="PROSITE" id="PS50110"/>
    </source>
</evidence>
<dbReference type="FunFam" id="3.30.565.10:FF:000010">
    <property type="entry name" value="Sensor histidine kinase RcsC"/>
    <property type="match status" value="1"/>
</dbReference>
<dbReference type="Pfam" id="PF13426">
    <property type="entry name" value="PAS_9"/>
    <property type="match status" value="2"/>
</dbReference>
<evidence type="ECO:0000313" key="22">
    <source>
        <dbReference type="Proteomes" id="UP000054925"/>
    </source>
</evidence>
<dbReference type="SUPFAM" id="SSF52172">
    <property type="entry name" value="CheY-like"/>
    <property type="match status" value="1"/>
</dbReference>
<dbReference type="InterPro" id="IPR003018">
    <property type="entry name" value="GAF"/>
</dbReference>
<keyword evidence="9" id="KW-0067">ATP-binding</keyword>
<evidence type="ECO:0000256" key="14">
    <source>
        <dbReference type="ARBA" id="ARBA00058004"/>
    </source>
</evidence>
<dbReference type="Gene3D" id="1.10.287.130">
    <property type="match status" value="1"/>
</dbReference>
<dbReference type="InterPro" id="IPR013656">
    <property type="entry name" value="PAS_4"/>
</dbReference>
<dbReference type="SUPFAM" id="SSF47384">
    <property type="entry name" value="Homodimeric domain of signal transducing histidine kinase"/>
    <property type="match status" value="1"/>
</dbReference>
<evidence type="ECO:0000256" key="4">
    <source>
        <dbReference type="ARBA" id="ARBA00022553"/>
    </source>
</evidence>
<dbReference type="Pfam" id="PF00072">
    <property type="entry name" value="Response_reg"/>
    <property type="match status" value="1"/>
</dbReference>
<evidence type="ECO:0000259" key="17">
    <source>
        <dbReference type="PROSITE" id="PS50109"/>
    </source>
</evidence>
<dbReference type="SUPFAM" id="SSF55874">
    <property type="entry name" value="ATPase domain of HSP90 chaperone/DNA topoisomerase II/histidine kinase"/>
    <property type="match status" value="1"/>
</dbReference>
<dbReference type="Gene3D" id="3.30.450.40">
    <property type="match status" value="1"/>
</dbReference>
<proteinExistence type="predicted"/>
<protein>
    <recommendedName>
        <fullName evidence="15">Virulence sensor protein BvgS</fullName>
        <ecNumber evidence="3">2.7.13.3</ecNumber>
    </recommendedName>
</protein>
<evidence type="ECO:0000256" key="3">
    <source>
        <dbReference type="ARBA" id="ARBA00012438"/>
    </source>
</evidence>
<dbReference type="InterPro" id="IPR003594">
    <property type="entry name" value="HATPase_dom"/>
</dbReference>
<evidence type="ECO:0000256" key="10">
    <source>
        <dbReference type="ARBA" id="ARBA00023012"/>
    </source>
</evidence>
<evidence type="ECO:0000256" key="9">
    <source>
        <dbReference type="ARBA" id="ARBA00022840"/>
    </source>
</evidence>
<dbReference type="NCBIfam" id="TIGR00229">
    <property type="entry name" value="sensory_box"/>
    <property type="match status" value="3"/>
</dbReference>
<dbReference type="CDD" id="cd00082">
    <property type="entry name" value="HisKA"/>
    <property type="match status" value="1"/>
</dbReference>
<evidence type="ECO:0000256" key="16">
    <source>
        <dbReference type="PROSITE-ProRule" id="PRU00169"/>
    </source>
</evidence>
<dbReference type="CDD" id="cd17546">
    <property type="entry name" value="REC_hyHK_CKI1_RcsC-like"/>
    <property type="match status" value="1"/>
</dbReference>
<evidence type="ECO:0000256" key="2">
    <source>
        <dbReference type="ARBA" id="ARBA00004370"/>
    </source>
</evidence>
<dbReference type="Pfam" id="PF08448">
    <property type="entry name" value="PAS_4"/>
    <property type="match status" value="1"/>
</dbReference>
<dbReference type="PANTHER" id="PTHR43047:SF64">
    <property type="entry name" value="HISTIDINE KINASE CONTAINING CHEY-HOMOLOGOUS RECEIVER DOMAIN AND PAS DOMAIN-RELATED"/>
    <property type="match status" value="1"/>
</dbReference>
<keyword evidence="6" id="KW-0732">Signal</keyword>
<dbReference type="AlphaFoldDB" id="A0A158KFC2"/>
<dbReference type="GO" id="GO:0000155">
    <property type="term" value="F:phosphorelay sensor kinase activity"/>
    <property type="evidence" value="ECO:0007669"/>
    <property type="project" value="InterPro"/>
</dbReference>
<dbReference type="CDD" id="cd16922">
    <property type="entry name" value="HATPase_EvgS-ArcB-TorS-like"/>
    <property type="match status" value="1"/>
</dbReference>
<dbReference type="SUPFAM" id="SSF55781">
    <property type="entry name" value="GAF domain-like"/>
    <property type="match status" value="1"/>
</dbReference>
<comment type="catalytic activity">
    <reaction evidence="1">
        <text>ATP + protein L-histidine = ADP + protein N-phospho-L-histidine.</text>
        <dbReference type="EC" id="2.7.13.3"/>
    </reaction>
</comment>
<dbReference type="GO" id="GO:0016020">
    <property type="term" value="C:membrane"/>
    <property type="evidence" value="ECO:0007669"/>
    <property type="project" value="UniProtKB-SubCell"/>
</dbReference>
<dbReference type="Gene3D" id="3.30.450.20">
    <property type="entry name" value="PAS domain"/>
    <property type="match status" value="3"/>
</dbReference>
<organism evidence="21 22">
    <name type="scientific">Caballeronia terrestris</name>
    <dbReference type="NCBI Taxonomy" id="1226301"/>
    <lineage>
        <taxon>Bacteria</taxon>
        <taxon>Pseudomonadati</taxon>
        <taxon>Pseudomonadota</taxon>
        <taxon>Betaproteobacteria</taxon>
        <taxon>Burkholderiales</taxon>
        <taxon>Burkholderiaceae</taxon>
        <taxon>Caballeronia</taxon>
    </lineage>
</organism>
<dbReference type="PANTHER" id="PTHR43047">
    <property type="entry name" value="TWO-COMPONENT HISTIDINE PROTEIN KINASE"/>
    <property type="match status" value="1"/>
</dbReference>
<dbReference type="InterPro" id="IPR011006">
    <property type="entry name" value="CheY-like_superfamily"/>
</dbReference>
<dbReference type="InterPro" id="IPR036890">
    <property type="entry name" value="HATPase_C_sf"/>
</dbReference>
<feature type="modified residue" description="4-aspartylphosphate" evidence="16">
    <location>
        <position position="886"/>
    </location>
</feature>
<comment type="function">
    <text evidence="14">Member of the two-component regulatory system BvgS/BvgA. Phosphorylates BvgA via a four-step phosphorelay in response to environmental signals.</text>
</comment>
<dbReference type="InterPro" id="IPR003661">
    <property type="entry name" value="HisK_dim/P_dom"/>
</dbReference>
<dbReference type="InterPro" id="IPR001789">
    <property type="entry name" value="Sig_transdc_resp-reg_receiver"/>
</dbReference>
<keyword evidence="5" id="KW-0808">Transferase</keyword>
<evidence type="ECO:0000256" key="11">
    <source>
        <dbReference type="ARBA" id="ARBA00023026"/>
    </source>
</evidence>
<feature type="domain" description="PAC" evidence="20">
    <location>
        <begin position="532"/>
        <end position="581"/>
    </location>
</feature>
<dbReference type="PRINTS" id="PR00344">
    <property type="entry name" value="BCTRLSENSOR"/>
</dbReference>
<feature type="domain" description="Response regulatory" evidence="18">
    <location>
        <begin position="837"/>
        <end position="953"/>
    </location>
</feature>
<dbReference type="SUPFAM" id="SSF55785">
    <property type="entry name" value="PYP-like sensor domain (PAS domain)"/>
    <property type="match status" value="3"/>
</dbReference>
<feature type="domain" description="PAS" evidence="19">
    <location>
        <begin position="454"/>
        <end position="525"/>
    </location>
</feature>
<accession>A0A158KFC2</accession>
<dbReference type="Gene3D" id="3.40.50.2300">
    <property type="match status" value="1"/>
</dbReference>
<dbReference type="EMBL" id="FCOL02000048">
    <property type="protein sequence ID" value="SAL79131.1"/>
    <property type="molecule type" value="Genomic_DNA"/>
</dbReference>
<reference evidence="21" key="1">
    <citation type="submission" date="2016-01" db="EMBL/GenBank/DDBJ databases">
        <authorList>
            <person name="Peeters C."/>
        </authorList>
    </citation>
    <scope>NUCLEOTIDE SEQUENCE [LARGE SCALE GENOMIC DNA]</scope>
    <source>
        <strain evidence="21">LMG 22937</strain>
    </source>
</reference>
<feature type="domain" description="PAS" evidence="19">
    <location>
        <begin position="194"/>
        <end position="271"/>
    </location>
</feature>
<dbReference type="Proteomes" id="UP000054925">
    <property type="component" value="Unassembled WGS sequence"/>
</dbReference>
<evidence type="ECO:0000256" key="12">
    <source>
        <dbReference type="ARBA" id="ARBA00023136"/>
    </source>
</evidence>
<dbReference type="InterPro" id="IPR005467">
    <property type="entry name" value="His_kinase_dom"/>
</dbReference>
<evidence type="ECO:0000256" key="7">
    <source>
        <dbReference type="ARBA" id="ARBA00022741"/>
    </source>
</evidence>
<dbReference type="InterPro" id="IPR029016">
    <property type="entry name" value="GAF-like_dom_sf"/>
</dbReference>
<comment type="subcellular location">
    <subcellularLocation>
        <location evidence="2">Membrane</location>
    </subcellularLocation>
</comment>
<dbReference type="SMART" id="SM00448">
    <property type="entry name" value="REC"/>
    <property type="match status" value="1"/>
</dbReference>
<evidence type="ECO:0000256" key="15">
    <source>
        <dbReference type="ARBA" id="ARBA00070152"/>
    </source>
</evidence>
<dbReference type="SMART" id="SM00065">
    <property type="entry name" value="GAF"/>
    <property type="match status" value="1"/>
</dbReference>
<sequence length="1047" mass="116481">MTIPGPLSALRSRREHLLERQAALAALTRIDVYQNENLEQTLHYIMETAAQLMCVERVSLWRYTQTRCAIYCLDLYESSLDRHSSGAQLQAELYPDYFRALATSDAIVADDAHADPRTHEFSSTYLTPLGVTAMLDTPVYLHGQIDGVLCHEQVGPPIPWTPEDRLFGIALANLIALAVERDERRRAEDALRESEQRLATLVAYAPDAILVFDADADRYVEANDQAARLFGRDRDALLQIDPLELSPVRQPDGRISSEARQEMIDRALEGETPVFEWLHRNASGALVPCEIRLVRLPHASRRLIRGSVIDIGERMRTEQALRASEQRLSTMLAFSPDAITLLDVDTLRFVEVNEQAARLYGRDREALLRIGPVELSPARQPDGRLSNEAAREKVEEALDGGVPVFEWWHADPSGTLFPCEVRLVRLPDATRRLVRGSVIDISERKLAEAGRRESEARLRGILDASMDCIISIDRDGCIIEFNPASERTFGYQREDVIGRELAGLVIPPGLRDAHRQGLKRYLATGEGPLLGKRIEVPALRSDGTEFPVEISVTPVSGGASFVTATVRDITERKRAQAELRAAKDAAEAANRAKSEFLANMSHELRTPLNSVLGYAQLLRREAELNERQCKALTVVEQSGEHLLGLIDEILDMAKIEAGTLDVVADNFDLQRLLASIASMMKCRAQAKGLSFTQAQWSDIPRVIRGDERRLRQVLMNLLDNAIKYTQQGGVVLKTGLNDGRLCFLVEDTGIGIRPEHLSEIFEVFHQVRDPSTVIDGTGLGLAISKRLVHLMGGALQVSSTPREGSRFWFELDVPPVETQPPIAVSRIATGIAGERRRVLVVDDEADGRSLLRDLLVPLGFEVYEAADGEAAIDEALRLLPDAILMDMRMPRLDGLSATRRMRALPELSGTVIVAISASAFEHNRARCIESGADEFVPKPFRQERLIELLCARLGLTVLYSASGSGTDDDPDGEVMIDAPPSEELQRLLDLASRGDVRQLLHEAHELARRDRTHAPFAGRIRELGEAYRMKELRRWLRSFANGQGSDP</sequence>
<dbReference type="InterPro" id="IPR001610">
    <property type="entry name" value="PAC"/>
</dbReference>
<keyword evidence="4 16" id="KW-0597">Phosphoprotein</keyword>
<dbReference type="RefSeq" id="WP_087659231.1">
    <property type="nucleotide sequence ID" value="NZ_FCOL02000048.1"/>
</dbReference>
<evidence type="ECO:0000259" key="20">
    <source>
        <dbReference type="PROSITE" id="PS50113"/>
    </source>
</evidence>
<dbReference type="Pfam" id="PF02518">
    <property type="entry name" value="HATPase_c"/>
    <property type="match status" value="1"/>
</dbReference>
<keyword evidence="11" id="KW-0843">Virulence</keyword>
<feature type="domain" description="Histidine kinase" evidence="17">
    <location>
        <begin position="599"/>
        <end position="815"/>
    </location>
</feature>